<proteinExistence type="predicted"/>
<reference evidence="1" key="1">
    <citation type="submission" date="2023-11" db="EMBL/GenBank/DDBJ databases">
        <authorList>
            <person name="Poullet M."/>
        </authorList>
    </citation>
    <scope>NUCLEOTIDE SEQUENCE</scope>
    <source>
        <strain evidence="1">E1834</strain>
    </source>
</reference>
<accession>A0ACB0Y3U5</accession>
<organism evidence="1 2">
    <name type="scientific">Meloidogyne enterolobii</name>
    <name type="common">Root-knot nematode worm</name>
    <name type="synonym">Meloidogyne mayaguensis</name>
    <dbReference type="NCBI Taxonomy" id="390850"/>
    <lineage>
        <taxon>Eukaryota</taxon>
        <taxon>Metazoa</taxon>
        <taxon>Ecdysozoa</taxon>
        <taxon>Nematoda</taxon>
        <taxon>Chromadorea</taxon>
        <taxon>Rhabditida</taxon>
        <taxon>Tylenchina</taxon>
        <taxon>Tylenchomorpha</taxon>
        <taxon>Tylenchoidea</taxon>
        <taxon>Meloidogynidae</taxon>
        <taxon>Meloidogyninae</taxon>
        <taxon>Meloidogyne</taxon>
    </lineage>
</organism>
<dbReference type="EMBL" id="CAVMJV010000005">
    <property type="protein sequence ID" value="CAK5030374.1"/>
    <property type="molecule type" value="Genomic_DNA"/>
</dbReference>
<evidence type="ECO:0000313" key="2">
    <source>
        <dbReference type="Proteomes" id="UP001497535"/>
    </source>
</evidence>
<sequence>MFRAVLNNSQRSLILANYDGQRGFATLKDISIRLKSIKNIQKITKSMKMVSAAKYAKAERELKGARIYGQGAQVFFENLMKDVAAQKDDTPTAGSKRILVMVTSDRGLCGSVHTSIGKLTRSILTSKPEGVEYKLVCIGDKARAQMQRLYSKDFLFTANEIGRTPPTFHDASVTANAILSSGYDFDGGDILYNQFKTVVSFETKRLPIPSLQTIRSYPRLSIYDSIDDDVLKRPPPPTKNGEREKLNDARKGKNFFAYNRQDLKNLRPDRKFWRTPNVSPPKSTHWLRPCLFLHFKFSYVEYSLAQLIYYAMKESATSEQSSRMTAMDGASKNAGEMIDKLTLQFNRTRQAVITRELIEIISGAAAV</sequence>
<comment type="caution">
    <text evidence="1">The sequence shown here is derived from an EMBL/GenBank/DDBJ whole genome shotgun (WGS) entry which is preliminary data.</text>
</comment>
<dbReference type="Proteomes" id="UP001497535">
    <property type="component" value="Unassembled WGS sequence"/>
</dbReference>
<protein>
    <submittedName>
        <fullName evidence="1">Uncharacterized protein</fullName>
    </submittedName>
</protein>
<gene>
    <name evidence="1" type="ORF">MENTE1834_LOCUS7194</name>
</gene>
<evidence type="ECO:0000313" key="1">
    <source>
        <dbReference type="EMBL" id="CAK5030374.1"/>
    </source>
</evidence>
<name>A0ACB0Y3U5_MELEN</name>
<keyword evidence="2" id="KW-1185">Reference proteome</keyword>